<organism evidence="1">
    <name type="scientific">marine sediment metagenome</name>
    <dbReference type="NCBI Taxonomy" id="412755"/>
    <lineage>
        <taxon>unclassified sequences</taxon>
        <taxon>metagenomes</taxon>
        <taxon>ecological metagenomes</taxon>
    </lineage>
</organism>
<name>A0A0F9DNW5_9ZZZZ</name>
<accession>A0A0F9DNW5</accession>
<gene>
    <name evidence="1" type="ORF">LCGC14_2174870</name>
</gene>
<evidence type="ECO:0000313" key="1">
    <source>
        <dbReference type="EMBL" id="KKL63463.1"/>
    </source>
</evidence>
<reference evidence="1" key="1">
    <citation type="journal article" date="2015" name="Nature">
        <title>Complex archaea that bridge the gap between prokaryotes and eukaryotes.</title>
        <authorList>
            <person name="Spang A."/>
            <person name="Saw J.H."/>
            <person name="Jorgensen S.L."/>
            <person name="Zaremba-Niedzwiedzka K."/>
            <person name="Martijn J."/>
            <person name="Lind A.E."/>
            <person name="van Eijk R."/>
            <person name="Schleper C."/>
            <person name="Guy L."/>
            <person name="Ettema T.J."/>
        </authorList>
    </citation>
    <scope>NUCLEOTIDE SEQUENCE</scope>
</reference>
<dbReference type="AlphaFoldDB" id="A0A0F9DNW5"/>
<feature type="non-terminal residue" evidence="1">
    <location>
        <position position="142"/>
    </location>
</feature>
<proteinExistence type="predicted"/>
<comment type="caution">
    <text evidence="1">The sequence shown here is derived from an EMBL/GenBank/DDBJ whole genome shotgun (WGS) entry which is preliminary data.</text>
</comment>
<protein>
    <submittedName>
        <fullName evidence="1">Uncharacterized protein</fullName>
    </submittedName>
</protein>
<dbReference type="EMBL" id="LAZR01028160">
    <property type="protein sequence ID" value="KKL63463.1"/>
    <property type="molecule type" value="Genomic_DNA"/>
</dbReference>
<sequence length="142" mass="16808">MVQKGTCLTEDAKQKMRKTKQQKMLSRYKWELIEFYFDAEIDLGSRNRNKKFITLREFKRLILEGNSLTTMKQLGISKHLLQFYSNFSQGKINLTKEQFIEVKELKLDTAKVTIKTNSSGCSGYIETIKRLEKDRNESHWMD</sequence>